<protein>
    <recommendedName>
        <fullName evidence="2">DUF4124 domain-containing protein</fullName>
    </recommendedName>
</protein>
<organism evidence="3 4">
    <name type="scientific">Pseudomonas asplenii</name>
    <dbReference type="NCBI Taxonomy" id="53407"/>
    <lineage>
        <taxon>Bacteria</taxon>
        <taxon>Pseudomonadati</taxon>
        <taxon>Pseudomonadota</taxon>
        <taxon>Gammaproteobacteria</taxon>
        <taxon>Pseudomonadales</taxon>
        <taxon>Pseudomonadaceae</taxon>
        <taxon>Pseudomonas</taxon>
    </lineage>
</organism>
<proteinExistence type="predicted"/>
<dbReference type="RefSeq" id="WP_090202076.1">
    <property type="nucleotide sequence ID" value="NZ_CP162519.1"/>
</dbReference>
<dbReference type="Pfam" id="PF13511">
    <property type="entry name" value="DUF4124"/>
    <property type="match status" value="1"/>
</dbReference>
<gene>
    <name evidence="3" type="ORF">SAMN05216598_0398</name>
</gene>
<keyword evidence="1" id="KW-0732">Signal</keyword>
<evidence type="ECO:0000259" key="2">
    <source>
        <dbReference type="Pfam" id="PF13511"/>
    </source>
</evidence>
<sequence>MGKFWFFMILAVTSATAIAGDAYKCVGNDGKVSFASQPCAPGQGVSTWLAHTQHTELHSLVPQDASADTINKRATRILRTSYRAAIHYKVSIVPAAGQKTP</sequence>
<dbReference type="InterPro" id="IPR025392">
    <property type="entry name" value="DUF4124"/>
</dbReference>
<dbReference type="Proteomes" id="UP000199524">
    <property type="component" value="Chromosome I"/>
</dbReference>
<feature type="signal peptide" evidence="1">
    <location>
        <begin position="1"/>
        <end position="19"/>
    </location>
</feature>
<reference evidence="4" key="1">
    <citation type="submission" date="2016-10" db="EMBL/GenBank/DDBJ databases">
        <authorList>
            <person name="Varghese N."/>
            <person name="Submissions S."/>
        </authorList>
    </citation>
    <scope>NUCLEOTIDE SEQUENCE [LARGE SCALE GENOMIC DNA]</scope>
    <source>
        <strain evidence="4">ATCC 23835</strain>
    </source>
</reference>
<name>A0A1H1P6H7_9PSED</name>
<feature type="chain" id="PRO_5009256292" description="DUF4124 domain-containing protein" evidence="1">
    <location>
        <begin position="20"/>
        <end position="101"/>
    </location>
</feature>
<evidence type="ECO:0000313" key="3">
    <source>
        <dbReference type="EMBL" id="SDS06249.1"/>
    </source>
</evidence>
<dbReference type="AlphaFoldDB" id="A0A1H1P6H7"/>
<accession>A0A1H1P6H7</accession>
<feature type="domain" description="DUF4124" evidence="2">
    <location>
        <begin position="10"/>
        <end position="52"/>
    </location>
</feature>
<evidence type="ECO:0000256" key="1">
    <source>
        <dbReference type="SAM" id="SignalP"/>
    </source>
</evidence>
<dbReference type="EMBL" id="LT629777">
    <property type="protein sequence ID" value="SDS06249.1"/>
    <property type="molecule type" value="Genomic_DNA"/>
</dbReference>
<dbReference type="GeneID" id="300205449"/>
<evidence type="ECO:0000313" key="4">
    <source>
        <dbReference type="Proteomes" id="UP000199524"/>
    </source>
</evidence>
<keyword evidence="4" id="KW-1185">Reference proteome</keyword>